<keyword evidence="2" id="KW-1185">Reference proteome</keyword>
<dbReference type="Proteomes" id="UP001139522">
    <property type="component" value="Unassembled WGS sequence"/>
</dbReference>
<evidence type="ECO:0000313" key="1">
    <source>
        <dbReference type="EMBL" id="MDE8601756.1"/>
    </source>
</evidence>
<reference evidence="1" key="1">
    <citation type="submission" date="2023-01" db="EMBL/GenBank/DDBJ databases">
        <title>Psychroserpens sp. MSW6 and Marinomonas sp. RSW2, isolated from seawater.</title>
        <authorList>
            <person name="Kristyanto S."/>
            <person name="Jung J."/>
            <person name="Kim J.M."/>
            <person name="Jeon C.O."/>
        </authorList>
    </citation>
    <scope>NUCLEOTIDE SEQUENCE</scope>
    <source>
        <strain evidence="1">RSW2</strain>
    </source>
</reference>
<gene>
    <name evidence="1" type="ORF">M3I01_002275</name>
</gene>
<proteinExistence type="predicted"/>
<dbReference type="EMBL" id="JAMZEG020000001">
    <property type="protein sequence ID" value="MDE8601756.1"/>
    <property type="molecule type" value="Genomic_DNA"/>
</dbReference>
<dbReference type="InterPro" id="IPR023214">
    <property type="entry name" value="HAD_sf"/>
</dbReference>
<name>A0ABT5WDR0_9GAMM</name>
<protein>
    <submittedName>
        <fullName evidence="1">Uncharacterized protein</fullName>
    </submittedName>
</protein>
<evidence type="ECO:0000313" key="2">
    <source>
        <dbReference type="Proteomes" id="UP001139522"/>
    </source>
</evidence>
<sequence length="42" mass="4706">MLFLRDQAGAEGIRVMRAASSSYTLIPKNGIYGERVLKDSQY</sequence>
<dbReference type="Gene3D" id="3.40.50.1000">
    <property type="entry name" value="HAD superfamily/HAD-like"/>
    <property type="match status" value="1"/>
</dbReference>
<organism evidence="1 2">
    <name type="scientific">Marinomonas maritima</name>
    <dbReference type="NCBI Taxonomy" id="2940935"/>
    <lineage>
        <taxon>Bacteria</taxon>
        <taxon>Pseudomonadati</taxon>
        <taxon>Pseudomonadota</taxon>
        <taxon>Gammaproteobacteria</taxon>
        <taxon>Oceanospirillales</taxon>
        <taxon>Oceanospirillaceae</taxon>
        <taxon>Marinomonas</taxon>
    </lineage>
</organism>
<accession>A0ABT5WDR0</accession>
<dbReference type="RefSeq" id="WP_255894816.1">
    <property type="nucleotide sequence ID" value="NZ_JAMZEG020000001.1"/>
</dbReference>
<comment type="caution">
    <text evidence="1">The sequence shown here is derived from an EMBL/GenBank/DDBJ whole genome shotgun (WGS) entry which is preliminary data.</text>
</comment>